<keyword evidence="1" id="KW-0472">Membrane</keyword>
<proteinExistence type="predicted"/>
<feature type="transmembrane region" description="Helical" evidence="1">
    <location>
        <begin position="110"/>
        <end position="130"/>
    </location>
</feature>
<feature type="transmembrane region" description="Helical" evidence="1">
    <location>
        <begin position="40"/>
        <end position="63"/>
    </location>
</feature>
<reference evidence="2 3" key="1">
    <citation type="submission" date="2016-10" db="EMBL/GenBank/DDBJ databases">
        <authorList>
            <person name="de Groot N.N."/>
        </authorList>
    </citation>
    <scope>NUCLEOTIDE SEQUENCE [LARGE SCALE GENOMIC DNA]</scope>
    <source>
        <strain evidence="2 3">CGMCC 4.1877</strain>
    </source>
</reference>
<dbReference type="Proteomes" id="UP000199614">
    <property type="component" value="Unassembled WGS sequence"/>
</dbReference>
<keyword evidence="3" id="KW-1185">Reference proteome</keyword>
<dbReference type="EMBL" id="FOUY01000026">
    <property type="protein sequence ID" value="SFN99439.1"/>
    <property type="molecule type" value="Genomic_DNA"/>
</dbReference>
<evidence type="ECO:0000313" key="3">
    <source>
        <dbReference type="Proteomes" id="UP000199614"/>
    </source>
</evidence>
<dbReference type="OrthoDB" id="3691511at2"/>
<keyword evidence="1" id="KW-1133">Transmembrane helix</keyword>
<dbReference type="STRING" id="260086.SAMN05216207_102680"/>
<sequence length="182" mass="19080">MVPSRIRALAEVAVPALASGAVAGLVVAGLAAMVGQPVGWAAMSAVTLGLPIALLGGGYGLLVASGRVRLGVFAPAAVYWMIGFPLARLLHETWTPALLGGSPAPPADPWGFLAYQGLVSLGFAVGFVWLNERLAPRWLLRIKAHNPIAHQLFHTYAREAEQMQEAKQRRRTGAASRAGKGG</sequence>
<dbReference type="AlphaFoldDB" id="A0A1I5DJL6"/>
<feature type="transmembrane region" description="Helical" evidence="1">
    <location>
        <begin position="12"/>
        <end position="34"/>
    </location>
</feature>
<dbReference type="RefSeq" id="WP_093348796.1">
    <property type="nucleotide sequence ID" value="NZ_FOUY01000026.1"/>
</dbReference>
<evidence type="ECO:0000313" key="2">
    <source>
        <dbReference type="EMBL" id="SFN99439.1"/>
    </source>
</evidence>
<evidence type="ECO:0000256" key="1">
    <source>
        <dbReference type="SAM" id="Phobius"/>
    </source>
</evidence>
<gene>
    <name evidence="2" type="ORF">SAMN05216207_102680</name>
</gene>
<protein>
    <submittedName>
        <fullName evidence="2">Uncharacterized protein</fullName>
    </submittedName>
</protein>
<name>A0A1I5DJL6_PSUAM</name>
<keyword evidence="1" id="KW-0812">Transmembrane</keyword>
<feature type="transmembrane region" description="Helical" evidence="1">
    <location>
        <begin position="70"/>
        <end position="90"/>
    </location>
</feature>
<organism evidence="2 3">
    <name type="scientific">Pseudonocardia ammonioxydans</name>
    <dbReference type="NCBI Taxonomy" id="260086"/>
    <lineage>
        <taxon>Bacteria</taxon>
        <taxon>Bacillati</taxon>
        <taxon>Actinomycetota</taxon>
        <taxon>Actinomycetes</taxon>
        <taxon>Pseudonocardiales</taxon>
        <taxon>Pseudonocardiaceae</taxon>
        <taxon>Pseudonocardia</taxon>
    </lineage>
</organism>
<accession>A0A1I5DJL6</accession>